<dbReference type="PANTHER" id="PTHR30290">
    <property type="entry name" value="PERIPLASMIC BINDING COMPONENT OF ABC TRANSPORTER"/>
    <property type="match status" value="1"/>
</dbReference>
<comment type="similarity">
    <text evidence="2">Belongs to the bacterial solute-binding protein 5 family.</text>
</comment>
<evidence type="ECO:0000313" key="7">
    <source>
        <dbReference type="EMBL" id="RKR04495.1"/>
    </source>
</evidence>
<evidence type="ECO:0000256" key="4">
    <source>
        <dbReference type="ARBA" id="ARBA00022729"/>
    </source>
</evidence>
<dbReference type="RefSeq" id="WP_121172640.1">
    <property type="nucleotide sequence ID" value="NZ_RBIN01000004.1"/>
</dbReference>
<dbReference type="InterPro" id="IPR039424">
    <property type="entry name" value="SBP_5"/>
</dbReference>
<dbReference type="GO" id="GO:1904680">
    <property type="term" value="F:peptide transmembrane transporter activity"/>
    <property type="evidence" value="ECO:0007669"/>
    <property type="project" value="TreeGrafter"/>
</dbReference>
<keyword evidence="3" id="KW-0813">Transport</keyword>
<dbReference type="Gene3D" id="3.10.105.10">
    <property type="entry name" value="Dipeptide-binding Protein, Domain 3"/>
    <property type="match status" value="1"/>
</dbReference>
<evidence type="ECO:0000256" key="3">
    <source>
        <dbReference type="ARBA" id="ARBA00022448"/>
    </source>
</evidence>
<dbReference type="EMBL" id="RBIN01000004">
    <property type="protein sequence ID" value="RKR04495.1"/>
    <property type="molecule type" value="Genomic_DNA"/>
</dbReference>
<dbReference type="GO" id="GO:0015833">
    <property type="term" value="P:peptide transport"/>
    <property type="evidence" value="ECO:0007669"/>
    <property type="project" value="TreeGrafter"/>
</dbReference>
<dbReference type="GO" id="GO:0030288">
    <property type="term" value="C:outer membrane-bounded periplasmic space"/>
    <property type="evidence" value="ECO:0007669"/>
    <property type="project" value="TreeGrafter"/>
</dbReference>
<dbReference type="Gene3D" id="3.90.76.10">
    <property type="entry name" value="Dipeptide-binding Protein, Domain 1"/>
    <property type="match status" value="1"/>
</dbReference>
<proteinExistence type="inferred from homology"/>
<dbReference type="CDD" id="cd08504">
    <property type="entry name" value="PBP2_OppA"/>
    <property type="match status" value="1"/>
</dbReference>
<dbReference type="OrthoDB" id="9801912at2"/>
<gene>
    <name evidence="7" type="ORF">C7446_1704</name>
</gene>
<evidence type="ECO:0000259" key="6">
    <source>
        <dbReference type="Pfam" id="PF00496"/>
    </source>
</evidence>
<keyword evidence="4 5" id="KW-0732">Signal</keyword>
<dbReference type="InterPro" id="IPR000914">
    <property type="entry name" value="SBP_5_dom"/>
</dbReference>
<feature type="chain" id="PRO_5019346172" evidence="5">
    <location>
        <begin position="26"/>
        <end position="536"/>
    </location>
</feature>
<dbReference type="FunFam" id="3.90.76.10:FF:000001">
    <property type="entry name" value="Oligopeptide ABC transporter substrate-binding protein"/>
    <property type="match status" value="1"/>
</dbReference>
<dbReference type="Pfam" id="PF00496">
    <property type="entry name" value="SBP_bac_5"/>
    <property type="match status" value="1"/>
</dbReference>
<evidence type="ECO:0000256" key="2">
    <source>
        <dbReference type="ARBA" id="ARBA00005695"/>
    </source>
</evidence>
<dbReference type="Proteomes" id="UP000281975">
    <property type="component" value="Unassembled WGS sequence"/>
</dbReference>
<dbReference type="SUPFAM" id="SSF53850">
    <property type="entry name" value="Periplasmic binding protein-like II"/>
    <property type="match status" value="1"/>
</dbReference>
<comment type="subcellular location">
    <subcellularLocation>
        <location evidence="1">Cell envelope</location>
    </subcellularLocation>
</comment>
<dbReference type="Gene3D" id="3.40.190.10">
    <property type="entry name" value="Periplasmic binding protein-like II"/>
    <property type="match status" value="1"/>
</dbReference>
<reference evidence="7 8" key="1">
    <citation type="submission" date="2018-10" db="EMBL/GenBank/DDBJ databases">
        <title>Genomic Encyclopedia of Type Strains, Phase IV (KMG-IV): sequencing the most valuable type-strain genomes for metagenomic binning, comparative biology and taxonomic classification.</title>
        <authorList>
            <person name="Goeker M."/>
        </authorList>
    </citation>
    <scope>NUCLEOTIDE SEQUENCE [LARGE SCALE GENOMIC DNA]</scope>
    <source>
        <strain evidence="7 8">DSM 23229</strain>
    </source>
</reference>
<evidence type="ECO:0000256" key="5">
    <source>
        <dbReference type="SAM" id="SignalP"/>
    </source>
</evidence>
<evidence type="ECO:0000313" key="8">
    <source>
        <dbReference type="Proteomes" id="UP000281975"/>
    </source>
</evidence>
<accession>A0A420WXM7</accession>
<dbReference type="PANTHER" id="PTHR30290:SF10">
    <property type="entry name" value="PERIPLASMIC OLIGOPEPTIDE-BINDING PROTEIN-RELATED"/>
    <property type="match status" value="1"/>
</dbReference>
<dbReference type="AlphaFoldDB" id="A0A420WXM7"/>
<organism evidence="7 8">
    <name type="scientific">Kushneria sinocarnis</name>
    <dbReference type="NCBI Taxonomy" id="595502"/>
    <lineage>
        <taxon>Bacteria</taxon>
        <taxon>Pseudomonadati</taxon>
        <taxon>Pseudomonadota</taxon>
        <taxon>Gammaproteobacteria</taxon>
        <taxon>Oceanospirillales</taxon>
        <taxon>Halomonadaceae</taxon>
        <taxon>Kushneria</taxon>
    </lineage>
</organism>
<evidence type="ECO:0000256" key="1">
    <source>
        <dbReference type="ARBA" id="ARBA00004196"/>
    </source>
</evidence>
<dbReference type="PIRSF" id="PIRSF002741">
    <property type="entry name" value="MppA"/>
    <property type="match status" value="1"/>
</dbReference>
<feature type="domain" description="Solute-binding protein family 5" evidence="6">
    <location>
        <begin position="74"/>
        <end position="453"/>
    </location>
</feature>
<sequence>MRLTTLMGVGALCALLATGPLPAGAGEPDEAAVLHRANGAEPSSLDPQLGTGSWESNITGDLFEGLLARDAAGELIPGVAQRWDVSADGLTYTFHLRENARWSDGTPVTAGDFVYAWRRLLSPELGAAYAYLLFPVANARAINHGEQAAETLGVQAVDEHTLTVTLTRPTGYFPELLAHPSTFPVPEQAIRAHGSRWTQPGNMVSNGAFELTEWVSHGHITARRNADFHDAAGVSLQAVTYYPIDDARAALNRFRTGEMDMIDSVPTDRLDWARRSMPRALHVSPMLGTFYFAFNQREGSVLTDRRIREALNLATRRRIITERITRLDQPPAWSLVPDAIDHYDGPRFDFADSPLEERMARARQLMQDAGYSPAHPLKLTIDYITNPETRRIPVALAAMWQPLGVDVTLINSDAAVYYAKLRQGDFQIGMAPWVADYNDASNFLDLFRSGVPNNHSGYHHPAYDRLMAEAGETLDPGKRARLMADAEQRLLDDAALLPLYFYVRAVMVSPRLTGWQENPLDIHPSRWIRFRSGTGQ</sequence>
<comment type="caution">
    <text evidence="7">The sequence shown here is derived from an EMBL/GenBank/DDBJ whole genome shotgun (WGS) entry which is preliminary data.</text>
</comment>
<dbReference type="GO" id="GO:0043190">
    <property type="term" value="C:ATP-binding cassette (ABC) transporter complex"/>
    <property type="evidence" value="ECO:0007669"/>
    <property type="project" value="InterPro"/>
</dbReference>
<keyword evidence="8" id="KW-1185">Reference proteome</keyword>
<dbReference type="InterPro" id="IPR030678">
    <property type="entry name" value="Peptide/Ni-bd"/>
</dbReference>
<feature type="signal peptide" evidence="5">
    <location>
        <begin position="1"/>
        <end position="25"/>
    </location>
</feature>
<protein>
    <submittedName>
        <fullName evidence="7">Oligopeptide transport system substrate-binding protein</fullName>
    </submittedName>
</protein>
<name>A0A420WXM7_9GAMM</name>